<accession>A0ACB9AJD5</accession>
<evidence type="ECO:0000313" key="1">
    <source>
        <dbReference type="EMBL" id="KAI3709963.1"/>
    </source>
</evidence>
<keyword evidence="2" id="KW-1185">Reference proteome</keyword>
<proteinExistence type="predicted"/>
<reference evidence="1 2" key="2">
    <citation type="journal article" date="2022" name="Mol. Ecol. Resour.">
        <title>The genomes of chicory, endive, great burdock and yacon provide insights into Asteraceae paleo-polyploidization history and plant inulin production.</title>
        <authorList>
            <person name="Fan W."/>
            <person name="Wang S."/>
            <person name="Wang H."/>
            <person name="Wang A."/>
            <person name="Jiang F."/>
            <person name="Liu H."/>
            <person name="Zhao H."/>
            <person name="Xu D."/>
            <person name="Zhang Y."/>
        </authorList>
    </citation>
    <scope>NUCLEOTIDE SEQUENCE [LARGE SCALE GENOMIC DNA]</scope>
    <source>
        <strain evidence="2">cv. Punajuju</strain>
        <tissue evidence="1">Leaves</tissue>
    </source>
</reference>
<gene>
    <name evidence="1" type="ORF">L2E82_39733</name>
</gene>
<evidence type="ECO:0000313" key="2">
    <source>
        <dbReference type="Proteomes" id="UP001055811"/>
    </source>
</evidence>
<dbReference type="EMBL" id="CM042015">
    <property type="protein sequence ID" value="KAI3709963.1"/>
    <property type="molecule type" value="Genomic_DNA"/>
</dbReference>
<reference evidence="2" key="1">
    <citation type="journal article" date="2022" name="Mol. Ecol. Resour.">
        <title>The genomes of chicory, endive, great burdock and yacon provide insights into Asteraceae palaeo-polyploidization history and plant inulin production.</title>
        <authorList>
            <person name="Fan W."/>
            <person name="Wang S."/>
            <person name="Wang H."/>
            <person name="Wang A."/>
            <person name="Jiang F."/>
            <person name="Liu H."/>
            <person name="Zhao H."/>
            <person name="Xu D."/>
            <person name="Zhang Y."/>
        </authorList>
    </citation>
    <scope>NUCLEOTIDE SEQUENCE [LARGE SCALE GENOMIC DNA]</scope>
    <source>
        <strain evidence="2">cv. Punajuju</strain>
    </source>
</reference>
<name>A0ACB9AJD5_CICIN</name>
<organism evidence="1 2">
    <name type="scientific">Cichorium intybus</name>
    <name type="common">Chicory</name>
    <dbReference type="NCBI Taxonomy" id="13427"/>
    <lineage>
        <taxon>Eukaryota</taxon>
        <taxon>Viridiplantae</taxon>
        <taxon>Streptophyta</taxon>
        <taxon>Embryophyta</taxon>
        <taxon>Tracheophyta</taxon>
        <taxon>Spermatophyta</taxon>
        <taxon>Magnoliopsida</taxon>
        <taxon>eudicotyledons</taxon>
        <taxon>Gunneridae</taxon>
        <taxon>Pentapetalae</taxon>
        <taxon>asterids</taxon>
        <taxon>campanulids</taxon>
        <taxon>Asterales</taxon>
        <taxon>Asteraceae</taxon>
        <taxon>Cichorioideae</taxon>
        <taxon>Cichorieae</taxon>
        <taxon>Cichoriinae</taxon>
        <taxon>Cichorium</taxon>
    </lineage>
</organism>
<comment type="caution">
    <text evidence="1">The sequence shown here is derived from an EMBL/GenBank/DDBJ whole genome shotgun (WGS) entry which is preliminary data.</text>
</comment>
<sequence>MYGRLIFFYLETRVTETWYIISRVRSCSCCLIPGAGVQVEGEIFWGADDAENTTNYIKWDVMLNSKEKGWGLPPMKRKDP</sequence>
<dbReference type="Proteomes" id="UP001055811">
    <property type="component" value="Linkage Group LG07"/>
</dbReference>
<protein>
    <submittedName>
        <fullName evidence="1">Uncharacterized protein</fullName>
    </submittedName>
</protein>